<sequence>MNREDDQNTRDSMGETLSPNPITGQKKNFPMAVLCNRKFVLPLRFIFVQKINQKNTWELDLINHLTDIIRVDEGTIVKTNFQIASCTLEAGVKIYSLRVDSVHSEAYKVLTRMNRVGQETEQVAFIVDPLYRQTSAKFDEGGAKGLLMNNLGVYGKCRVFFDSLEVPGKCIPSQNDHDIFQTIDLSFARDCVEQIILNMHVKDEISPTLRVIVNQLDENNIRPSDSKISEPKSAEEFDVAFGCENTTEREEHENFSSWDDGHDHQAFDAEQGYNDANPCFPSYHQEDDYSPSQEADMDDIFKNDDGYLFFNLDVRSKKNAWAGPDHWKYRKAEGSKSEVHYTSEDGLTQKTRRPRTKRQSEVDLDFTIFLEKKLPDVISAPKNPKSLLLPKNRPPCITKLPEDCHYEPEDLVKFFLLPDVKYFGRRVRKFLDGSKEQCNDYETFPSWDDGSVSDDDAHSDMNNSNTLISPLRQINKIEVQYDKTSKQVDVQALKVTLWDQIQESMQLPLQGQNEMVSFRHILANFPSECNTAATFSDISPHLCFICLLHLANEKGLAIQSCPNLDDIGICLPDVGATNTGTC</sequence>
<dbReference type="EMBL" id="JAYKXN010000007">
    <property type="protein sequence ID" value="KAK7272273.1"/>
    <property type="molecule type" value="Genomic_DNA"/>
</dbReference>
<dbReference type="InterPro" id="IPR022816">
    <property type="entry name" value="Condensin_barren_su2"/>
</dbReference>
<dbReference type="GO" id="GO:0000796">
    <property type="term" value="C:condensin complex"/>
    <property type="evidence" value="ECO:0007669"/>
    <property type="project" value="InterPro"/>
</dbReference>
<organism evidence="2 3">
    <name type="scientific">Clitoria ternatea</name>
    <name type="common">Butterfly pea</name>
    <dbReference type="NCBI Taxonomy" id="43366"/>
    <lineage>
        <taxon>Eukaryota</taxon>
        <taxon>Viridiplantae</taxon>
        <taxon>Streptophyta</taxon>
        <taxon>Embryophyta</taxon>
        <taxon>Tracheophyta</taxon>
        <taxon>Spermatophyta</taxon>
        <taxon>Magnoliopsida</taxon>
        <taxon>eudicotyledons</taxon>
        <taxon>Gunneridae</taxon>
        <taxon>Pentapetalae</taxon>
        <taxon>rosids</taxon>
        <taxon>fabids</taxon>
        <taxon>Fabales</taxon>
        <taxon>Fabaceae</taxon>
        <taxon>Papilionoideae</taxon>
        <taxon>50 kb inversion clade</taxon>
        <taxon>NPAAA clade</taxon>
        <taxon>indigoferoid/millettioid clade</taxon>
        <taxon>Phaseoleae</taxon>
        <taxon>Clitoria</taxon>
    </lineage>
</organism>
<reference evidence="2 3" key="1">
    <citation type="submission" date="2024-01" db="EMBL/GenBank/DDBJ databases">
        <title>The genomes of 5 underutilized Papilionoideae crops provide insights into root nodulation and disease resistance.</title>
        <authorList>
            <person name="Yuan L."/>
        </authorList>
    </citation>
    <scope>NUCLEOTIDE SEQUENCE [LARGE SCALE GENOMIC DNA]</scope>
    <source>
        <strain evidence="2">LY-2023</strain>
        <tissue evidence="2">Leaf</tissue>
    </source>
</reference>
<evidence type="ECO:0000313" key="2">
    <source>
        <dbReference type="EMBL" id="KAK7272273.1"/>
    </source>
</evidence>
<name>A0AAN9I990_CLITE</name>
<feature type="region of interest" description="Disordered" evidence="1">
    <location>
        <begin position="1"/>
        <end position="23"/>
    </location>
</feature>
<accession>A0AAN9I990</accession>
<feature type="compositionally biased region" description="Basic and acidic residues" evidence="1">
    <location>
        <begin position="1"/>
        <end position="13"/>
    </location>
</feature>
<comment type="caution">
    <text evidence="2">The sequence shown here is derived from an EMBL/GenBank/DDBJ whole genome shotgun (WGS) entry which is preliminary data.</text>
</comment>
<feature type="region of interest" description="Disordered" evidence="1">
    <location>
        <begin position="338"/>
        <end position="357"/>
    </location>
</feature>
<gene>
    <name evidence="2" type="ORF">RJT34_28768</name>
</gene>
<evidence type="ECO:0000313" key="3">
    <source>
        <dbReference type="Proteomes" id="UP001359559"/>
    </source>
</evidence>
<dbReference type="PIRSF" id="PIRSF017126">
    <property type="entry name" value="Condensin_H"/>
    <property type="match status" value="1"/>
</dbReference>
<keyword evidence="3" id="KW-1185">Reference proteome</keyword>
<evidence type="ECO:0000256" key="1">
    <source>
        <dbReference type="SAM" id="MobiDB-lite"/>
    </source>
</evidence>
<dbReference type="Pfam" id="PF05786">
    <property type="entry name" value="Cnd2"/>
    <property type="match status" value="3"/>
</dbReference>
<dbReference type="GO" id="GO:0007076">
    <property type="term" value="P:mitotic chromosome condensation"/>
    <property type="evidence" value="ECO:0007669"/>
    <property type="project" value="InterPro"/>
</dbReference>
<dbReference type="PANTHER" id="PTHR13108:SF11">
    <property type="entry name" value="CONDENSIN COMPLEX SUBUNIT 2"/>
    <property type="match status" value="1"/>
</dbReference>
<dbReference type="Proteomes" id="UP001359559">
    <property type="component" value="Unassembled WGS sequence"/>
</dbReference>
<protein>
    <recommendedName>
        <fullName evidence="4">Condensin complex subunit 2</fullName>
    </recommendedName>
</protein>
<dbReference type="PANTHER" id="PTHR13108">
    <property type="entry name" value="CONDENSIN COMPLEX SUBUNIT 2"/>
    <property type="match status" value="1"/>
</dbReference>
<evidence type="ECO:0008006" key="4">
    <source>
        <dbReference type="Google" id="ProtNLM"/>
    </source>
</evidence>
<proteinExistence type="predicted"/>
<dbReference type="AlphaFoldDB" id="A0AAN9I990"/>
<dbReference type="GO" id="GO:0003682">
    <property type="term" value="F:chromatin binding"/>
    <property type="evidence" value="ECO:0007669"/>
    <property type="project" value="TreeGrafter"/>
</dbReference>